<gene>
    <name evidence="2" type="ORF">COO09_14730</name>
</gene>
<dbReference type="Proteomes" id="UP000218934">
    <property type="component" value="Unassembled WGS sequence"/>
</dbReference>
<comment type="caution">
    <text evidence="2">The sequence shown here is derived from an EMBL/GenBank/DDBJ whole genome shotgun (WGS) entry which is preliminary data.</text>
</comment>
<dbReference type="AlphaFoldDB" id="A0A2A4FW13"/>
<sequence>MKFAEGEAVTKDISDEESRRIMTTAMDVRPDENVHRDPTLAPPPVSRARPVTSEESRVIMSLAANMRPLENFHPERDEEA</sequence>
<reference evidence="2 3" key="1">
    <citation type="submission" date="2017-09" db="EMBL/GenBank/DDBJ databases">
        <title>The Catabolism of 3,6-Dichlorosalicylic acid is Initiated by the Cytochrome P450 Monooxygenase DsmABC in Rhizorhabdus dicambivorans Ndbn-20.</title>
        <authorList>
            <person name="Na L."/>
        </authorList>
    </citation>
    <scope>NUCLEOTIDE SEQUENCE [LARGE SCALE GENOMIC DNA]</scope>
    <source>
        <strain evidence="2 3">Ndbn-20m</strain>
    </source>
</reference>
<feature type="region of interest" description="Disordered" evidence="1">
    <location>
        <begin position="25"/>
        <end position="54"/>
    </location>
</feature>
<dbReference type="OrthoDB" id="7579459at2"/>
<organism evidence="2 3">
    <name type="scientific">Rhizorhabdus dicambivorans</name>
    <dbReference type="NCBI Taxonomy" id="1850238"/>
    <lineage>
        <taxon>Bacteria</taxon>
        <taxon>Pseudomonadati</taxon>
        <taxon>Pseudomonadota</taxon>
        <taxon>Alphaproteobacteria</taxon>
        <taxon>Sphingomonadales</taxon>
        <taxon>Sphingomonadaceae</taxon>
        <taxon>Rhizorhabdus</taxon>
    </lineage>
</organism>
<keyword evidence="3" id="KW-1185">Reference proteome</keyword>
<protein>
    <submittedName>
        <fullName evidence="2">Uncharacterized protein</fullName>
    </submittedName>
</protein>
<evidence type="ECO:0000313" key="2">
    <source>
        <dbReference type="EMBL" id="PCE41581.1"/>
    </source>
</evidence>
<dbReference type="KEGG" id="rdi:CMV14_05625"/>
<proteinExistence type="predicted"/>
<feature type="compositionally biased region" description="Basic and acidic residues" evidence="1">
    <location>
        <begin position="28"/>
        <end position="38"/>
    </location>
</feature>
<accession>A0A2A4FW13</accession>
<name>A0A2A4FW13_9SPHN</name>
<dbReference type="EMBL" id="NWUF01000014">
    <property type="protein sequence ID" value="PCE41581.1"/>
    <property type="molecule type" value="Genomic_DNA"/>
</dbReference>
<evidence type="ECO:0000313" key="3">
    <source>
        <dbReference type="Proteomes" id="UP000218934"/>
    </source>
</evidence>
<evidence type="ECO:0000256" key="1">
    <source>
        <dbReference type="SAM" id="MobiDB-lite"/>
    </source>
</evidence>